<accession>A0A1R4K2C1</accession>
<dbReference type="EMBL" id="FUKW01000105">
    <property type="protein sequence ID" value="SJN38416.1"/>
    <property type="molecule type" value="Genomic_DNA"/>
</dbReference>
<dbReference type="RefSeq" id="WP_087059020.1">
    <property type="nucleotide sequence ID" value="NZ_FUKW01000105.1"/>
</dbReference>
<proteinExistence type="predicted"/>
<protein>
    <submittedName>
        <fullName evidence="1">Uncharacterized protein</fullName>
    </submittedName>
</protein>
<gene>
    <name evidence="1" type="ORF">FM115_07835</name>
</gene>
<sequence>MKKFILTTLAGVSLSSAISPTILNVSASEAENTSYHENIKYQQSLTETEINHLVKELSKSYPSLSDEYLRQGIYKQLRGDYTITPYSQVVYNPNIEKTEAFRALGWQGITVDQMGAFLDTALGIALGGAVGGIAAAIKNRGKHEAKSALRDAMIKYGLVGGIVSDAVLDFALNLTSPGYHVAKYWDRHDRVPNNGRINF</sequence>
<reference evidence="1 2" key="1">
    <citation type="submission" date="2017-02" db="EMBL/GenBank/DDBJ databases">
        <authorList>
            <person name="Peterson S.W."/>
        </authorList>
    </citation>
    <scope>NUCLEOTIDE SEQUENCE [LARGE SCALE GENOMIC DNA]</scope>
    <source>
        <strain evidence="1 2">42ea</strain>
    </source>
</reference>
<dbReference type="Proteomes" id="UP000195611">
    <property type="component" value="Unassembled WGS sequence"/>
</dbReference>
<organism evidence="1 2">
    <name type="scientific">Marinilactibacillus psychrotolerans 42ea</name>
    <dbReference type="NCBI Taxonomy" id="1255609"/>
    <lineage>
        <taxon>Bacteria</taxon>
        <taxon>Bacillati</taxon>
        <taxon>Bacillota</taxon>
        <taxon>Bacilli</taxon>
        <taxon>Lactobacillales</taxon>
        <taxon>Carnobacteriaceae</taxon>
        <taxon>Marinilactibacillus</taxon>
    </lineage>
</organism>
<dbReference type="AlphaFoldDB" id="A0A1R4K2C1"/>
<evidence type="ECO:0000313" key="2">
    <source>
        <dbReference type="Proteomes" id="UP000195611"/>
    </source>
</evidence>
<name>A0A1R4K2C1_9LACT</name>
<evidence type="ECO:0000313" key="1">
    <source>
        <dbReference type="EMBL" id="SJN38416.1"/>
    </source>
</evidence>